<evidence type="ECO:0008006" key="4">
    <source>
        <dbReference type="Google" id="ProtNLM"/>
    </source>
</evidence>
<proteinExistence type="predicted"/>
<dbReference type="EMBL" id="JACXVP010000006">
    <property type="protein sequence ID" value="KAG5601596.1"/>
    <property type="molecule type" value="Genomic_DNA"/>
</dbReference>
<accession>A0A9J5YR65</accession>
<dbReference type="OrthoDB" id="1939479at2759"/>
<sequence length="137" mass="15558">MSKKIIVTPRKSPRLVEGTFTDEVHAPTFNILTQTPSSKYVETPAKGGSSHSKDQKEKKTKQRKGDCGLYTCLFAEYISNNVFYMCSVDIDEKYHRQSESEVTGTAASKFGRPRIPKEHAPNTSNYPTLRSRKRNLR</sequence>
<feature type="region of interest" description="Disordered" evidence="1">
    <location>
        <begin position="95"/>
        <end position="137"/>
    </location>
</feature>
<evidence type="ECO:0000313" key="3">
    <source>
        <dbReference type="Proteomes" id="UP000824120"/>
    </source>
</evidence>
<comment type="caution">
    <text evidence="2">The sequence shown here is derived from an EMBL/GenBank/DDBJ whole genome shotgun (WGS) entry which is preliminary data.</text>
</comment>
<evidence type="ECO:0000256" key="1">
    <source>
        <dbReference type="SAM" id="MobiDB-lite"/>
    </source>
</evidence>
<gene>
    <name evidence="2" type="ORF">H5410_032966</name>
</gene>
<evidence type="ECO:0000313" key="2">
    <source>
        <dbReference type="EMBL" id="KAG5601596.1"/>
    </source>
</evidence>
<organism evidence="2 3">
    <name type="scientific">Solanum commersonii</name>
    <name type="common">Commerson's wild potato</name>
    <name type="synonym">Commerson's nightshade</name>
    <dbReference type="NCBI Taxonomy" id="4109"/>
    <lineage>
        <taxon>Eukaryota</taxon>
        <taxon>Viridiplantae</taxon>
        <taxon>Streptophyta</taxon>
        <taxon>Embryophyta</taxon>
        <taxon>Tracheophyta</taxon>
        <taxon>Spermatophyta</taxon>
        <taxon>Magnoliopsida</taxon>
        <taxon>eudicotyledons</taxon>
        <taxon>Gunneridae</taxon>
        <taxon>Pentapetalae</taxon>
        <taxon>asterids</taxon>
        <taxon>lamiids</taxon>
        <taxon>Solanales</taxon>
        <taxon>Solanaceae</taxon>
        <taxon>Solanoideae</taxon>
        <taxon>Solaneae</taxon>
        <taxon>Solanum</taxon>
    </lineage>
</organism>
<dbReference type="Proteomes" id="UP000824120">
    <property type="component" value="Chromosome 6"/>
</dbReference>
<dbReference type="AlphaFoldDB" id="A0A9J5YR65"/>
<feature type="region of interest" description="Disordered" evidence="1">
    <location>
        <begin position="35"/>
        <end position="64"/>
    </location>
</feature>
<name>A0A9J5YR65_SOLCO</name>
<reference evidence="2 3" key="1">
    <citation type="submission" date="2020-09" db="EMBL/GenBank/DDBJ databases">
        <title>De no assembly of potato wild relative species, Solanum commersonii.</title>
        <authorList>
            <person name="Cho K."/>
        </authorList>
    </citation>
    <scope>NUCLEOTIDE SEQUENCE [LARGE SCALE GENOMIC DNA]</scope>
    <source>
        <strain evidence="2">LZ3.2</strain>
        <tissue evidence="2">Leaf</tissue>
    </source>
</reference>
<keyword evidence="3" id="KW-1185">Reference proteome</keyword>
<protein>
    <recommendedName>
        <fullName evidence="4">Ulp1 protease family, C-terminal catalytic domain containing protein</fullName>
    </recommendedName>
</protein>